<evidence type="ECO:0000256" key="1">
    <source>
        <dbReference type="SAM" id="Coils"/>
    </source>
</evidence>
<evidence type="ECO:0000313" key="3">
    <source>
        <dbReference type="EMBL" id="GES72715.1"/>
    </source>
</evidence>
<dbReference type="Proteomes" id="UP000615446">
    <property type="component" value="Unassembled WGS sequence"/>
</dbReference>
<evidence type="ECO:0000313" key="4">
    <source>
        <dbReference type="Proteomes" id="UP000615446"/>
    </source>
</evidence>
<gene>
    <name evidence="3" type="ORF">RCL2_000027200</name>
</gene>
<name>A0A8H3KRF7_9GLOM</name>
<organism evidence="3 4">
    <name type="scientific">Rhizophagus clarus</name>
    <dbReference type="NCBI Taxonomy" id="94130"/>
    <lineage>
        <taxon>Eukaryota</taxon>
        <taxon>Fungi</taxon>
        <taxon>Fungi incertae sedis</taxon>
        <taxon>Mucoromycota</taxon>
        <taxon>Glomeromycotina</taxon>
        <taxon>Glomeromycetes</taxon>
        <taxon>Glomerales</taxon>
        <taxon>Glomeraceae</taxon>
        <taxon>Rhizophagus</taxon>
    </lineage>
</organism>
<dbReference type="AlphaFoldDB" id="A0A8H3KRF7"/>
<evidence type="ECO:0000256" key="2">
    <source>
        <dbReference type="SAM" id="MobiDB-lite"/>
    </source>
</evidence>
<feature type="coiled-coil region" evidence="1">
    <location>
        <begin position="26"/>
        <end position="53"/>
    </location>
</feature>
<sequence>MEYDNNEMSDCSSNSEYSSFTTNKEEEVTLKKIAELKKKITELENTSIIKKEKKNKQEKNYQIEATCQILQKESLLITNQLIKVNQPL</sequence>
<reference evidence="3" key="1">
    <citation type="submission" date="2019-10" db="EMBL/GenBank/DDBJ databases">
        <title>Conservation and host-specific expression of non-tandemly repeated heterogenous ribosome RNA gene in arbuscular mycorrhizal fungi.</title>
        <authorList>
            <person name="Maeda T."/>
            <person name="Kobayashi Y."/>
            <person name="Nakagawa T."/>
            <person name="Ezawa T."/>
            <person name="Yamaguchi K."/>
            <person name="Bino T."/>
            <person name="Nishimoto Y."/>
            <person name="Shigenobu S."/>
            <person name="Kawaguchi M."/>
        </authorList>
    </citation>
    <scope>NUCLEOTIDE SEQUENCE</scope>
    <source>
        <strain evidence="3">HR1</strain>
    </source>
</reference>
<dbReference type="OrthoDB" id="2422570at2759"/>
<proteinExistence type="predicted"/>
<feature type="region of interest" description="Disordered" evidence="2">
    <location>
        <begin position="1"/>
        <end position="23"/>
    </location>
</feature>
<keyword evidence="1" id="KW-0175">Coiled coil</keyword>
<dbReference type="EMBL" id="BLAL01000004">
    <property type="protein sequence ID" value="GES72715.1"/>
    <property type="molecule type" value="Genomic_DNA"/>
</dbReference>
<comment type="caution">
    <text evidence="3">The sequence shown here is derived from an EMBL/GenBank/DDBJ whole genome shotgun (WGS) entry which is preliminary data.</text>
</comment>
<accession>A0A8H3KRF7</accession>
<protein>
    <submittedName>
        <fullName evidence="3">Uncharacterized protein</fullName>
    </submittedName>
</protein>
<feature type="compositionally biased region" description="Polar residues" evidence="2">
    <location>
        <begin position="8"/>
        <end position="22"/>
    </location>
</feature>